<reference evidence="5" key="2">
    <citation type="journal article" date="2014" name="ISME J.">
        <title>Microbial stratification in low pH oxic and suboxic macroscopic growths along an acid mine drainage.</title>
        <authorList>
            <person name="Mendez-Garcia C."/>
            <person name="Mesa V."/>
            <person name="Sprenger R.R."/>
            <person name="Richter M."/>
            <person name="Diez M.S."/>
            <person name="Solano J."/>
            <person name="Bargiela R."/>
            <person name="Golyshina O.V."/>
            <person name="Manteca A."/>
            <person name="Ramos J.L."/>
            <person name="Gallego J.R."/>
            <person name="Llorente I."/>
            <person name="Martins Dos Santos V.A."/>
            <person name="Jensen O.N."/>
            <person name="Pelaez A.I."/>
            <person name="Sanchez J."/>
            <person name="Ferrer M."/>
        </authorList>
    </citation>
    <scope>NUCLEOTIDE SEQUENCE</scope>
</reference>
<dbReference type="InterPro" id="IPR029063">
    <property type="entry name" value="SAM-dependent_MTases_sf"/>
</dbReference>
<evidence type="ECO:0000313" key="5">
    <source>
        <dbReference type="EMBL" id="EQD52520.1"/>
    </source>
</evidence>
<gene>
    <name evidence="5" type="ORF">B1A_12658</name>
</gene>
<evidence type="ECO:0000256" key="4">
    <source>
        <dbReference type="ARBA" id="ARBA00023098"/>
    </source>
</evidence>
<dbReference type="GO" id="GO:0032259">
    <property type="term" value="P:methylation"/>
    <property type="evidence" value="ECO:0007669"/>
    <property type="project" value="UniProtKB-KW"/>
</dbReference>
<dbReference type="AlphaFoldDB" id="T1BED2"/>
<sequence>MGKRHYDTGNDLFEAMLGKRLVYSCGYWAAADNLDAAQEAKLDLVCRKLQLKPGMRVLDIGCGWGEALKFAAERYGVSGVGITVSKAQAGVGRKTCVVDCRSRSGCRIIVKSARPSTRCIPSACSSMSAGATTAPISKACASVSTPDGLS</sequence>
<dbReference type="CDD" id="cd02440">
    <property type="entry name" value="AdoMet_MTases"/>
    <property type="match status" value="1"/>
</dbReference>
<keyword evidence="1 5" id="KW-0489">Methyltransferase</keyword>
<dbReference type="Gene3D" id="3.40.50.150">
    <property type="entry name" value="Vaccinia Virus protein VP39"/>
    <property type="match status" value="1"/>
</dbReference>
<organism evidence="5">
    <name type="scientific">mine drainage metagenome</name>
    <dbReference type="NCBI Taxonomy" id="410659"/>
    <lineage>
        <taxon>unclassified sequences</taxon>
        <taxon>metagenomes</taxon>
        <taxon>ecological metagenomes</taxon>
    </lineage>
</organism>
<reference evidence="5" key="1">
    <citation type="submission" date="2013-08" db="EMBL/GenBank/DDBJ databases">
        <authorList>
            <person name="Mendez C."/>
            <person name="Richter M."/>
            <person name="Ferrer M."/>
            <person name="Sanchez J."/>
        </authorList>
    </citation>
    <scope>NUCLEOTIDE SEQUENCE</scope>
</reference>
<evidence type="ECO:0000256" key="1">
    <source>
        <dbReference type="ARBA" id="ARBA00022603"/>
    </source>
</evidence>
<evidence type="ECO:0000256" key="3">
    <source>
        <dbReference type="ARBA" id="ARBA00022691"/>
    </source>
</evidence>
<feature type="non-terminal residue" evidence="5">
    <location>
        <position position="150"/>
    </location>
</feature>
<dbReference type="EC" id="2.1.1.-" evidence="5"/>
<keyword evidence="3" id="KW-0949">S-adenosyl-L-methionine</keyword>
<evidence type="ECO:0000256" key="2">
    <source>
        <dbReference type="ARBA" id="ARBA00022679"/>
    </source>
</evidence>
<dbReference type="SUPFAM" id="SSF53335">
    <property type="entry name" value="S-adenosyl-L-methionine-dependent methyltransferases"/>
    <property type="match status" value="1"/>
</dbReference>
<dbReference type="GO" id="GO:0006629">
    <property type="term" value="P:lipid metabolic process"/>
    <property type="evidence" value="ECO:0007669"/>
    <property type="project" value="UniProtKB-KW"/>
</dbReference>
<name>T1BED2_9ZZZZ</name>
<protein>
    <submittedName>
        <fullName evidence="5">Cyclopropane-fatty-acyl-phospholipid synthase</fullName>
        <ecNumber evidence="5">2.1.1.-</ecNumber>
    </submittedName>
</protein>
<proteinExistence type="predicted"/>
<dbReference type="GO" id="GO:0008168">
    <property type="term" value="F:methyltransferase activity"/>
    <property type="evidence" value="ECO:0007669"/>
    <property type="project" value="UniProtKB-KW"/>
</dbReference>
<keyword evidence="2 5" id="KW-0808">Transferase</keyword>
<dbReference type="Pfam" id="PF02353">
    <property type="entry name" value="CMAS"/>
    <property type="match status" value="1"/>
</dbReference>
<dbReference type="PANTHER" id="PTHR43667">
    <property type="entry name" value="CYCLOPROPANE-FATTY-ACYL-PHOSPHOLIPID SYNTHASE"/>
    <property type="match status" value="1"/>
</dbReference>
<dbReference type="PANTHER" id="PTHR43667:SF1">
    <property type="entry name" value="CYCLOPROPANE-FATTY-ACYL-PHOSPHOLIPID SYNTHASE"/>
    <property type="match status" value="1"/>
</dbReference>
<dbReference type="EMBL" id="AUZX01009212">
    <property type="protein sequence ID" value="EQD52520.1"/>
    <property type="molecule type" value="Genomic_DNA"/>
</dbReference>
<comment type="caution">
    <text evidence="5">The sequence shown here is derived from an EMBL/GenBank/DDBJ whole genome shotgun (WGS) entry which is preliminary data.</text>
</comment>
<dbReference type="InterPro" id="IPR050723">
    <property type="entry name" value="CFA/CMAS"/>
</dbReference>
<accession>T1BED2</accession>
<keyword evidence="4" id="KW-0443">Lipid metabolism</keyword>